<evidence type="ECO:0000256" key="4">
    <source>
        <dbReference type="ARBA" id="ARBA00022679"/>
    </source>
</evidence>
<evidence type="ECO:0000256" key="12">
    <source>
        <dbReference type="RuleBase" id="RU003784"/>
    </source>
</evidence>
<dbReference type="HAMAP" id="MF_00185">
    <property type="entry name" value="IPP_trans"/>
    <property type="match status" value="1"/>
</dbReference>
<comment type="cofactor">
    <cofactor evidence="1 10">
        <name>Mg(2+)</name>
        <dbReference type="ChEBI" id="CHEBI:18420"/>
    </cofactor>
</comment>
<keyword evidence="4 10" id="KW-0808">Transferase</keyword>
<dbReference type="Pfam" id="PF01715">
    <property type="entry name" value="IPPT"/>
    <property type="match status" value="1"/>
</dbReference>
<dbReference type="RefSeq" id="WP_315571415.1">
    <property type="nucleotide sequence ID" value="NZ_CP118868.1"/>
</dbReference>
<keyword evidence="5 10" id="KW-0819">tRNA processing</keyword>
<accession>A0ABY8C8B2</accession>
<dbReference type="PANTHER" id="PTHR11088:SF60">
    <property type="entry name" value="TRNA DIMETHYLALLYLTRANSFERASE"/>
    <property type="match status" value="1"/>
</dbReference>
<protein>
    <recommendedName>
        <fullName evidence="10">tRNA dimethylallyltransferase</fullName>
        <ecNumber evidence="10">2.5.1.75</ecNumber>
    </recommendedName>
    <alternativeName>
        <fullName evidence="10">Dimethylallyl diphosphate:tRNA dimethylallyltransferase</fullName>
        <shortName evidence="10">DMAPP:tRNA dimethylallyltransferase</shortName>
        <shortName evidence="10">DMATase</shortName>
    </alternativeName>
    <alternativeName>
        <fullName evidence="10">Isopentenyl-diphosphate:tRNA isopentenyltransferase</fullName>
        <shortName evidence="10">IPP transferase</shortName>
        <shortName evidence="10">IPPT</shortName>
        <shortName evidence="10">IPTase</shortName>
    </alternativeName>
</protein>
<dbReference type="PANTHER" id="PTHR11088">
    <property type="entry name" value="TRNA DIMETHYLALLYLTRANSFERASE"/>
    <property type="match status" value="1"/>
</dbReference>
<feature type="binding site" evidence="10">
    <location>
        <begin position="9"/>
        <end position="16"/>
    </location>
    <ligand>
        <name>ATP</name>
        <dbReference type="ChEBI" id="CHEBI:30616"/>
    </ligand>
</feature>
<dbReference type="SUPFAM" id="SSF52540">
    <property type="entry name" value="P-loop containing nucleoside triphosphate hydrolases"/>
    <property type="match status" value="1"/>
</dbReference>
<dbReference type="InterPro" id="IPR018022">
    <property type="entry name" value="IPT"/>
</dbReference>
<evidence type="ECO:0000313" key="15">
    <source>
        <dbReference type="Proteomes" id="UP001220478"/>
    </source>
</evidence>
<gene>
    <name evidence="10 14" type="primary">miaA</name>
    <name evidence="14" type="ORF">PYS61_05180</name>
</gene>
<comment type="catalytic activity">
    <reaction evidence="9 10 11">
        <text>adenosine(37) in tRNA + dimethylallyl diphosphate = N(6)-dimethylallyladenosine(37) in tRNA + diphosphate</text>
        <dbReference type="Rhea" id="RHEA:26482"/>
        <dbReference type="Rhea" id="RHEA-COMP:10162"/>
        <dbReference type="Rhea" id="RHEA-COMP:10375"/>
        <dbReference type="ChEBI" id="CHEBI:33019"/>
        <dbReference type="ChEBI" id="CHEBI:57623"/>
        <dbReference type="ChEBI" id="CHEBI:74411"/>
        <dbReference type="ChEBI" id="CHEBI:74415"/>
        <dbReference type="EC" id="2.5.1.75"/>
    </reaction>
</comment>
<keyword evidence="6 10" id="KW-0547">Nucleotide-binding</keyword>
<proteinExistence type="inferred from homology"/>
<evidence type="ECO:0000256" key="6">
    <source>
        <dbReference type="ARBA" id="ARBA00022741"/>
    </source>
</evidence>
<feature type="region of interest" description="Interaction with substrate tRNA" evidence="10">
    <location>
        <begin position="34"/>
        <end position="37"/>
    </location>
</feature>
<dbReference type="GO" id="GO:0052381">
    <property type="term" value="F:tRNA dimethylallyltransferase activity"/>
    <property type="evidence" value="ECO:0007669"/>
    <property type="project" value="UniProtKB-EC"/>
</dbReference>
<evidence type="ECO:0000256" key="3">
    <source>
        <dbReference type="ARBA" id="ARBA00005842"/>
    </source>
</evidence>
<dbReference type="InterPro" id="IPR039657">
    <property type="entry name" value="Dimethylallyltransferase"/>
</dbReference>
<name>A0ABY8C8B2_9FIRM</name>
<evidence type="ECO:0000313" key="14">
    <source>
        <dbReference type="EMBL" id="WEG35325.1"/>
    </source>
</evidence>
<dbReference type="Gene3D" id="3.40.50.300">
    <property type="entry name" value="P-loop containing nucleotide triphosphate hydrolases"/>
    <property type="match status" value="1"/>
</dbReference>
<keyword evidence="8 10" id="KW-0460">Magnesium</keyword>
<dbReference type="EMBL" id="CP118868">
    <property type="protein sequence ID" value="WEG35325.1"/>
    <property type="molecule type" value="Genomic_DNA"/>
</dbReference>
<feature type="site" description="Interaction with substrate tRNA" evidence="10">
    <location>
        <position position="100"/>
    </location>
</feature>
<dbReference type="EC" id="2.5.1.75" evidence="10"/>
<organism evidence="14 15">
    <name type="scientific">Amygdalobacter indicium</name>
    <dbReference type="NCBI Taxonomy" id="3029272"/>
    <lineage>
        <taxon>Bacteria</taxon>
        <taxon>Bacillati</taxon>
        <taxon>Bacillota</taxon>
        <taxon>Clostridia</taxon>
        <taxon>Eubacteriales</taxon>
        <taxon>Oscillospiraceae</taxon>
        <taxon>Amygdalobacter</taxon>
    </lineage>
</organism>
<dbReference type="InterPro" id="IPR027417">
    <property type="entry name" value="P-loop_NTPase"/>
</dbReference>
<evidence type="ECO:0000256" key="13">
    <source>
        <dbReference type="RuleBase" id="RU003785"/>
    </source>
</evidence>
<keyword evidence="7 10" id="KW-0067">ATP-binding</keyword>
<evidence type="ECO:0000256" key="7">
    <source>
        <dbReference type="ARBA" id="ARBA00022840"/>
    </source>
</evidence>
<sequence length="313" mass="35692">MSTIPVIIGPTASGKSNLALALAMCTDSDIISLDSMQIYQGLDIGTAKVTPAERKAVKHHLIDIIPPTENYSIADFLSAYNKLIAQLQKSKRKYLLVGGSLQYLSAIWYNDSYTEISRVNPDYREKLQKEYLQYAANHPDNKQNPVYLQLCALDPERAAVLHPNDCKRIVRALEIIAATANPASAYRFEHKSNQSHLYTLFAYDRPREELYSRINERVLMMVKAGLLQEARKVYEHRNEYSQSCLQAIAYKEFFPYFEGKMGLDDAIASLQLNSRHYAKRQLSIMRKLPINYLPVNAEISTIITNIKNKCSLY</sequence>
<reference evidence="14 15" key="1">
    <citation type="submission" date="2023-02" db="EMBL/GenBank/DDBJ databases">
        <title>Novel Oscillospiraceae bacterial genomes.</title>
        <authorList>
            <person name="Srinivasan S."/>
            <person name="Austin M.N."/>
            <person name="Fiedler T.L."/>
            <person name="Strenk S.M."/>
            <person name="Agnew K.J."/>
            <person name="Nagana Gowda G.A."/>
            <person name="Raftery D."/>
            <person name="Beamer M.A."/>
            <person name="Achilles S.L."/>
            <person name="Wiesenfeld H.C."/>
            <person name="Fredricks D.N."/>
            <person name="Hillier S.L."/>
        </authorList>
    </citation>
    <scope>NUCLEOTIDE SEQUENCE [LARGE SCALE GENOMIC DNA]</scope>
    <source>
        <strain evidence="14 15">CHIC02 1186E3-8</strain>
    </source>
</reference>
<dbReference type="Proteomes" id="UP001220478">
    <property type="component" value="Chromosome"/>
</dbReference>
<keyword evidence="15" id="KW-1185">Reference proteome</keyword>
<dbReference type="NCBIfam" id="TIGR00174">
    <property type="entry name" value="miaA"/>
    <property type="match status" value="1"/>
</dbReference>
<evidence type="ECO:0000256" key="5">
    <source>
        <dbReference type="ARBA" id="ARBA00022694"/>
    </source>
</evidence>
<feature type="binding site" evidence="10">
    <location>
        <begin position="11"/>
        <end position="16"/>
    </location>
    <ligand>
        <name>substrate</name>
    </ligand>
</feature>
<evidence type="ECO:0000256" key="8">
    <source>
        <dbReference type="ARBA" id="ARBA00022842"/>
    </source>
</evidence>
<evidence type="ECO:0000256" key="11">
    <source>
        <dbReference type="RuleBase" id="RU003783"/>
    </source>
</evidence>
<evidence type="ECO:0000256" key="1">
    <source>
        <dbReference type="ARBA" id="ARBA00001946"/>
    </source>
</evidence>
<comment type="function">
    <text evidence="2 10 12">Catalyzes the transfer of a dimethylallyl group onto the adenine at position 37 in tRNAs that read codons beginning with uridine, leading to the formation of N6-(dimethylallyl)adenosine (i(6)A).</text>
</comment>
<evidence type="ECO:0000256" key="9">
    <source>
        <dbReference type="ARBA" id="ARBA00049563"/>
    </source>
</evidence>
<evidence type="ECO:0000256" key="10">
    <source>
        <dbReference type="HAMAP-Rule" id="MF_00185"/>
    </source>
</evidence>
<comment type="caution">
    <text evidence="10">Lacks conserved residue(s) required for the propagation of feature annotation.</text>
</comment>
<comment type="similarity">
    <text evidence="3 10 13">Belongs to the IPP transferase family.</text>
</comment>
<comment type="subunit">
    <text evidence="10">Monomer.</text>
</comment>
<evidence type="ECO:0000256" key="2">
    <source>
        <dbReference type="ARBA" id="ARBA00003213"/>
    </source>
</evidence>
<dbReference type="Gene3D" id="1.10.20.140">
    <property type="match status" value="1"/>
</dbReference>
<feature type="site" description="Interaction with substrate tRNA" evidence="10">
    <location>
        <position position="124"/>
    </location>
</feature>